<feature type="transmembrane region" description="Helical" evidence="1">
    <location>
        <begin position="62"/>
        <end position="91"/>
    </location>
</feature>
<dbReference type="OrthoDB" id="3174319at2759"/>
<name>A0A4S8MXI1_DENBC</name>
<accession>A0A4S8MXI1</accession>
<keyword evidence="1" id="KW-0812">Transmembrane</keyword>
<keyword evidence="3" id="KW-1185">Reference proteome</keyword>
<dbReference type="Proteomes" id="UP000297245">
    <property type="component" value="Unassembled WGS sequence"/>
</dbReference>
<proteinExistence type="predicted"/>
<feature type="transmembrane region" description="Helical" evidence="1">
    <location>
        <begin position="147"/>
        <end position="168"/>
    </location>
</feature>
<dbReference type="EMBL" id="ML179035">
    <property type="protein sequence ID" value="THV08110.1"/>
    <property type="molecule type" value="Genomic_DNA"/>
</dbReference>
<keyword evidence="1" id="KW-1133">Transmembrane helix</keyword>
<evidence type="ECO:0000256" key="1">
    <source>
        <dbReference type="SAM" id="Phobius"/>
    </source>
</evidence>
<gene>
    <name evidence="2" type="ORF">K435DRAFT_641683</name>
</gene>
<dbReference type="AlphaFoldDB" id="A0A4S8MXI1"/>
<feature type="transmembrane region" description="Helical" evidence="1">
    <location>
        <begin position="23"/>
        <end position="50"/>
    </location>
</feature>
<reference evidence="2 3" key="1">
    <citation type="journal article" date="2019" name="Nat. Ecol. Evol.">
        <title>Megaphylogeny resolves global patterns of mushroom evolution.</title>
        <authorList>
            <person name="Varga T."/>
            <person name="Krizsan K."/>
            <person name="Foldi C."/>
            <person name="Dima B."/>
            <person name="Sanchez-Garcia M."/>
            <person name="Sanchez-Ramirez S."/>
            <person name="Szollosi G.J."/>
            <person name="Szarkandi J.G."/>
            <person name="Papp V."/>
            <person name="Albert L."/>
            <person name="Andreopoulos W."/>
            <person name="Angelini C."/>
            <person name="Antonin V."/>
            <person name="Barry K.W."/>
            <person name="Bougher N.L."/>
            <person name="Buchanan P."/>
            <person name="Buyck B."/>
            <person name="Bense V."/>
            <person name="Catcheside P."/>
            <person name="Chovatia M."/>
            <person name="Cooper J."/>
            <person name="Damon W."/>
            <person name="Desjardin D."/>
            <person name="Finy P."/>
            <person name="Geml J."/>
            <person name="Haridas S."/>
            <person name="Hughes K."/>
            <person name="Justo A."/>
            <person name="Karasinski D."/>
            <person name="Kautmanova I."/>
            <person name="Kiss B."/>
            <person name="Kocsube S."/>
            <person name="Kotiranta H."/>
            <person name="LaButti K.M."/>
            <person name="Lechner B.E."/>
            <person name="Liimatainen K."/>
            <person name="Lipzen A."/>
            <person name="Lukacs Z."/>
            <person name="Mihaltcheva S."/>
            <person name="Morgado L.N."/>
            <person name="Niskanen T."/>
            <person name="Noordeloos M.E."/>
            <person name="Ohm R.A."/>
            <person name="Ortiz-Santana B."/>
            <person name="Ovrebo C."/>
            <person name="Racz N."/>
            <person name="Riley R."/>
            <person name="Savchenko A."/>
            <person name="Shiryaev A."/>
            <person name="Soop K."/>
            <person name="Spirin V."/>
            <person name="Szebenyi C."/>
            <person name="Tomsovsky M."/>
            <person name="Tulloss R.E."/>
            <person name="Uehling J."/>
            <person name="Grigoriev I.V."/>
            <person name="Vagvolgyi C."/>
            <person name="Papp T."/>
            <person name="Martin F.M."/>
            <person name="Miettinen O."/>
            <person name="Hibbett D.S."/>
            <person name="Nagy L.G."/>
        </authorList>
    </citation>
    <scope>NUCLEOTIDE SEQUENCE [LARGE SCALE GENOMIC DNA]</scope>
    <source>
        <strain evidence="2 3">CBS 962.96</strain>
    </source>
</reference>
<evidence type="ECO:0000313" key="2">
    <source>
        <dbReference type="EMBL" id="THV08110.1"/>
    </source>
</evidence>
<protein>
    <submittedName>
        <fullName evidence="2">Uncharacterized protein</fullName>
    </submittedName>
</protein>
<sequence>MSLTEAQTSFPLSDSDLLVVKGWVFQMALGFLLLGVQVTLSIVVLCVFVAQDFHLSKSRIALFFVTIMMLFLSLSSLVMDIELIIVAIPIIGYNPPDSREFILLITGLQIGLNLMDRLNYVISDIVVAWRAWVLFPQRLAVKVTLSICLLGSFVGTFLDIGLLAKGLSENFSFNGNKTEVLSLTVPLIFTNFTATALIGFKAW</sequence>
<keyword evidence="1" id="KW-0472">Membrane</keyword>
<evidence type="ECO:0000313" key="3">
    <source>
        <dbReference type="Proteomes" id="UP000297245"/>
    </source>
</evidence>
<feature type="transmembrane region" description="Helical" evidence="1">
    <location>
        <begin position="180"/>
        <end position="200"/>
    </location>
</feature>
<organism evidence="2 3">
    <name type="scientific">Dendrothele bispora (strain CBS 962.96)</name>
    <dbReference type="NCBI Taxonomy" id="1314807"/>
    <lineage>
        <taxon>Eukaryota</taxon>
        <taxon>Fungi</taxon>
        <taxon>Dikarya</taxon>
        <taxon>Basidiomycota</taxon>
        <taxon>Agaricomycotina</taxon>
        <taxon>Agaricomycetes</taxon>
        <taxon>Agaricomycetidae</taxon>
        <taxon>Agaricales</taxon>
        <taxon>Agaricales incertae sedis</taxon>
        <taxon>Dendrothele</taxon>
    </lineage>
</organism>